<feature type="repeat" description="HEAT" evidence="1">
    <location>
        <begin position="359"/>
        <end position="395"/>
    </location>
</feature>
<dbReference type="GO" id="GO:0005096">
    <property type="term" value="F:GTPase activator activity"/>
    <property type="evidence" value="ECO:0007669"/>
    <property type="project" value="InterPro"/>
</dbReference>
<accession>A0A167DRT5</accession>
<dbReference type="AlphaFoldDB" id="A0A167DRT5"/>
<dbReference type="SUPFAM" id="SSF48371">
    <property type="entry name" value="ARM repeat"/>
    <property type="match status" value="1"/>
</dbReference>
<gene>
    <name evidence="3" type="ORF">AWJ20_1497</name>
</gene>
<name>A0A167DRT5_9ASCO</name>
<dbReference type="EMBL" id="CP014501">
    <property type="protein sequence ID" value="ANB13215.1"/>
    <property type="molecule type" value="Genomic_DNA"/>
</dbReference>
<dbReference type="GO" id="GO:0048487">
    <property type="term" value="F:beta-tubulin binding"/>
    <property type="evidence" value="ECO:0007669"/>
    <property type="project" value="InterPro"/>
</dbReference>
<dbReference type="Proteomes" id="UP000189580">
    <property type="component" value="Chromosome a"/>
</dbReference>
<dbReference type="Pfam" id="PF23579">
    <property type="entry name" value="ARM_TBCD"/>
    <property type="match status" value="1"/>
</dbReference>
<protein>
    <recommendedName>
        <fullName evidence="2">Tubulin-folding cofactor D ARM repeats domain-containing protein</fullName>
    </recommendedName>
</protein>
<evidence type="ECO:0000259" key="2">
    <source>
        <dbReference type="Pfam" id="PF25767"/>
    </source>
</evidence>
<dbReference type="RefSeq" id="XP_018735692.1">
    <property type="nucleotide sequence ID" value="XM_018878382.1"/>
</dbReference>
<dbReference type="InterPro" id="IPR021133">
    <property type="entry name" value="HEAT_type_2"/>
</dbReference>
<evidence type="ECO:0000256" key="1">
    <source>
        <dbReference type="PROSITE-ProRule" id="PRU00103"/>
    </source>
</evidence>
<dbReference type="PROSITE" id="PS50077">
    <property type="entry name" value="HEAT_REPEAT"/>
    <property type="match status" value="1"/>
</dbReference>
<evidence type="ECO:0000313" key="3">
    <source>
        <dbReference type="EMBL" id="ANB13215.1"/>
    </source>
</evidence>
<dbReference type="InterPro" id="IPR011989">
    <property type="entry name" value="ARM-like"/>
</dbReference>
<dbReference type="PANTHER" id="PTHR12658:SF0">
    <property type="entry name" value="TUBULIN-SPECIFIC CHAPERONE D"/>
    <property type="match status" value="1"/>
</dbReference>
<keyword evidence="4" id="KW-1185">Reference proteome</keyword>
<dbReference type="GO" id="GO:0007023">
    <property type="term" value="P:post-chaperonin tubulin folding pathway"/>
    <property type="evidence" value="ECO:0007669"/>
    <property type="project" value="InterPro"/>
</dbReference>
<dbReference type="InterPro" id="IPR058033">
    <property type="entry name" value="ARM_TBCD_2nd"/>
</dbReference>
<dbReference type="KEGG" id="slb:AWJ20_1497"/>
<dbReference type="GeneID" id="30033305"/>
<proteinExistence type="predicted"/>
<dbReference type="OrthoDB" id="10253476at2759"/>
<dbReference type="PANTHER" id="PTHR12658">
    <property type="entry name" value="BETA-TUBULIN COFACTOR D"/>
    <property type="match status" value="1"/>
</dbReference>
<dbReference type="GO" id="GO:0000226">
    <property type="term" value="P:microtubule cytoskeleton organization"/>
    <property type="evidence" value="ECO:0007669"/>
    <property type="project" value="TreeGrafter"/>
</dbReference>
<dbReference type="Gene3D" id="1.25.10.10">
    <property type="entry name" value="Leucine-rich Repeat Variant"/>
    <property type="match status" value="2"/>
</dbReference>
<feature type="domain" description="Tubulin-folding cofactor D ARM repeats" evidence="2">
    <location>
        <begin position="348"/>
        <end position="541"/>
    </location>
</feature>
<dbReference type="InterPro" id="IPR033162">
    <property type="entry name" value="TBCD"/>
</dbReference>
<sequence length="1143" mass="127423">MSIDELDIGVTKAAPSLLADIKRLLGELENLGVDESSVKLSEKLRASLDPFQEAPQLLDPLLENVVSRLADAILDIITADDSRTVNEWPFEILYTLCKVRGYKTVCQFLPPQVTLLEDVVSALDEDEPMGNGAKNEQDVVKQQDQSQISGIEESGPAKFRPVTWQQRYSLLLWLSILVLAPFDLDTFGPEIQTKLYTVAKKYISVPGKERDAAILVMSRLVTRSDTIDVLLPLLFGDISEIFDLRPSNDENNGNSSITTDYVSNAAFFGRLGALQTTAMVFQLVPHNKHISDQLSSLYDTFLQKILLNETEAKGAMGASTFDKLKVKNLGRIAILLLSQVESGKAGTREDHYFDYIEEIIGELLKFLSNKDTLVRYSTSKAISRIVQRLPSEDFKLDVIDAVLSTMDNGSDNMVPSVSFRSLSAFFDQKSPSSWHGALLCIAEMLRRNLLVPRLHFTRLTKILNLSLRFEQQKLTYSLGDNVRDASCYACWSLFRVYQNIDNSVIDALFRDLVNLACYDPEVNIRRAASAALQEGVGRQGGCNGSVEKQVGLVQTIEYFKIGLRSRSYLEVVLQIYDLGFSSVVDYALERTVCNWDPAIRRLSAVSLRLLAENSMYSDRNGVDSGHNIVSDTIIKALLEMYDDRDIDIRHGVVYTLGEVLGSEKHLSDINSVVDSNQITNILHGFSESDLRQDNEVLNSDAFLHLAKCFVQHNVKGYDEQDMINKLTICMELNDKNVANGVSEIMKCFQNTNHTVNAITPAVLDKWIQRMMAGKSTFALALGLVSNLPTGELQKVLDALVSVIKGNSNVVVKDLSTRAQAVHSLGELFIALDSEDRLDFLVDNYFDALVFALNDYTVDSRGDVGSWVRGAAIQESTKLYSSQRATEAFRNAVVRRLLGMSVEILLKLRVCAVEHLKQLPLSMPQLKHIVDTISGEYERSAKVLYSHMTQIFALELDPASSTEFMISYISAAGAQHVSEDTLRGSLGALVNYLRKLSPEGIQLFLTQLSDIIDVKRYGSQTVICALRVLAHILNSGLLLSLYAKDNKQEVIKRLYIRTFNAHINTKQLPRISAAIEVFSGLARLGHHESTRRLAVLCNHIFPLVRVGAAESLREVLVTLLEDDTGELDEDSIAESIDILEEAEW</sequence>
<reference evidence="3 4" key="1">
    <citation type="submission" date="2016-02" db="EMBL/GenBank/DDBJ databases">
        <title>Complete genome sequence and transcriptome regulation of the pentose utilising yeast Sugiyamaella lignohabitans.</title>
        <authorList>
            <person name="Bellasio M."/>
            <person name="Peymann A."/>
            <person name="Valli M."/>
            <person name="Sipitzky M."/>
            <person name="Graf A."/>
            <person name="Sauer M."/>
            <person name="Marx H."/>
            <person name="Mattanovich D."/>
        </authorList>
    </citation>
    <scope>NUCLEOTIDE SEQUENCE [LARGE SCALE GENOMIC DNA]</scope>
    <source>
        <strain evidence="3 4">CBS 10342</strain>
    </source>
</reference>
<organism evidence="3 4">
    <name type="scientific">Sugiyamaella lignohabitans</name>
    <dbReference type="NCBI Taxonomy" id="796027"/>
    <lineage>
        <taxon>Eukaryota</taxon>
        <taxon>Fungi</taxon>
        <taxon>Dikarya</taxon>
        <taxon>Ascomycota</taxon>
        <taxon>Saccharomycotina</taxon>
        <taxon>Dipodascomycetes</taxon>
        <taxon>Dipodascales</taxon>
        <taxon>Trichomonascaceae</taxon>
        <taxon>Sugiyamaella</taxon>
    </lineage>
</organism>
<dbReference type="InterPro" id="IPR016024">
    <property type="entry name" value="ARM-type_fold"/>
</dbReference>
<dbReference type="GO" id="GO:0007021">
    <property type="term" value="P:tubulin complex assembly"/>
    <property type="evidence" value="ECO:0007669"/>
    <property type="project" value="InterPro"/>
</dbReference>
<dbReference type="Pfam" id="PF25767">
    <property type="entry name" value="ARM_TBCD_2nd"/>
    <property type="match status" value="1"/>
</dbReference>
<evidence type="ECO:0000313" key="4">
    <source>
        <dbReference type="Proteomes" id="UP000189580"/>
    </source>
</evidence>